<dbReference type="InterPro" id="IPR003660">
    <property type="entry name" value="HAMP_dom"/>
</dbReference>
<comment type="caution">
    <text evidence="17">The sequence shown here is derived from an EMBL/GenBank/DDBJ whole genome shotgun (WGS) entry which is preliminary data.</text>
</comment>
<dbReference type="Pfam" id="PF08448">
    <property type="entry name" value="PAS_4"/>
    <property type="match status" value="1"/>
</dbReference>
<evidence type="ECO:0000256" key="13">
    <source>
        <dbReference type="ARBA" id="ARBA00023136"/>
    </source>
</evidence>
<dbReference type="InterPro" id="IPR005467">
    <property type="entry name" value="His_kinase_dom"/>
</dbReference>
<dbReference type="Gene3D" id="6.10.340.10">
    <property type="match status" value="1"/>
</dbReference>
<dbReference type="GO" id="GO:0005524">
    <property type="term" value="F:ATP binding"/>
    <property type="evidence" value="ECO:0007669"/>
    <property type="project" value="UniProtKB-KW"/>
</dbReference>
<keyword evidence="6" id="KW-0808">Transferase</keyword>
<evidence type="ECO:0000256" key="10">
    <source>
        <dbReference type="ARBA" id="ARBA00022840"/>
    </source>
</evidence>
<dbReference type="InterPro" id="IPR036097">
    <property type="entry name" value="HisK_dim/P_sf"/>
</dbReference>
<dbReference type="SMART" id="SM00091">
    <property type="entry name" value="PAS"/>
    <property type="match status" value="1"/>
</dbReference>
<dbReference type="CDD" id="cd00130">
    <property type="entry name" value="PAS"/>
    <property type="match status" value="1"/>
</dbReference>
<reference evidence="17 18" key="1">
    <citation type="submission" date="2020-04" db="EMBL/GenBank/DDBJ databases">
        <authorList>
            <consortium name="Desulfovibrio sp. FSS-1 genome sequencing consortium"/>
            <person name="Shimoshige H."/>
            <person name="Kobayashi H."/>
            <person name="Maekawa T."/>
        </authorList>
    </citation>
    <scope>NUCLEOTIDE SEQUENCE [LARGE SCALE GENOMIC DNA]</scope>
    <source>
        <strain evidence="17 18">SIID29052-01</strain>
    </source>
</reference>
<name>A0A6V8LUI8_9BACT</name>
<dbReference type="InterPro" id="IPR033463">
    <property type="entry name" value="sCache_3"/>
</dbReference>
<comment type="catalytic activity">
    <reaction evidence="1">
        <text>ATP + protein L-histidine = ADP + protein N-phospho-L-histidine.</text>
        <dbReference type="EC" id="2.7.13.3"/>
    </reaction>
</comment>
<dbReference type="Gene3D" id="3.30.565.10">
    <property type="entry name" value="Histidine kinase-like ATPase, C-terminal domain"/>
    <property type="match status" value="1"/>
</dbReference>
<evidence type="ECO:0000256" key="9">
    <source>
        <dbReference type="ARBA" id="ARBA00022777"/>
    </source>
</evidence>
<evidence type="ECO:0000256" key="1">
    <source>
        <dbReference type="ARBA" id="ARBA00000085"/>
    </source>
</evidence>
<accession>A0A6V8LUI8</accession>
<feature type="transmembrane region" description="Helical" evidence="14">
    <location>
        <begin position="173"/>
        <end position="198"/>
    </location>
</feature>
<keyword evidence="11 14" id="KW-1133">Transmembrane helix</keyword>
<dbReference type="SUPFAM" id="SSF47384">
    <property type="entry name" value="Homodimeric domain of signal transducing histidine kinase"/>
    <property type="match status" value="1"/>
</dbReference>
<evidence type="ECO:0000259" key="15">
    <source>
        <dbReference type="PROSITE" id="PS50109"/>
    </source>
</evidence>
<dbReference type="SUPFAM" id="SSF55874">
    <property type="entry name" value="ATPase domain of HSP90 chaperone/DNA topoisomerase II/histidine kinase"/>
    <property type="match status" value="1"/>
</dbReference>
<dbReference type="Pfam" id="PF00512">
    <property type="entry name" value="HisKA"/>
    <property type="match status" value="1"/>
</dbReference>
<dbReference type="SUPFAM" id="SSF55785">
    <property type="entry name" value="PYP-like sensor domain (PAS domain)"/>
    <property type="match status" value="1"/>
</dbReference>
<dbReference type="InterPro" id="IPR035965">
    <property type="entry name" value="PAS-like_dom_sf"/>
</dbReference>
<evidence type="ECO:0000256" key="7">
    <source>
        <dbReference type="ARBA" id="ARBA00022692"/>
    </source>
</evidence>
<evidence type="ECO:0000256" key="6">
    <source>
        <dbReference type="ARBA" id="ARBA00022679"/>
    </source>
</evidence>
<dbReference type="Gene3D" id="3.30.450.20">
    <property type="entry name" value="PAS domain"/>
    <property type="match status" value="1"/>
</dbReference>
<evidence type="ECO:0000313" key="18">
    <source>
        <dbReference type="Proteomes" id="UP000494245"/>
    </source>
</evidence>
<organism evidence="17 18">
    <name type="scientific">Fundidesulfovibrio magnetotacticus</name>
    <dbReference type="NCBI Taxonomy" id="2730080"/>
    <lineage>
        <taxon>Bacteria</taxon>
        <taxon>Pseudomonadati</taxon>
        <taxon>Thermodesulfobacteriota</taxon>
        <taxon>Desulfovibrionia</taxon>
        <taxon>Desulfovibrionales</taxon>
        <taxon>Desulfovibrionaceae</taxon>
        <taxon>Fundidesulfovibrio</taxon>
    </lineage>
</organism>
<dbReference type="Gene3D" id="1.10.287.130">
    <property type="match status" value="1"/>
</dbReference>
<evidence type="ECO:0000256" key="3">
    <source>
        <dbReference type="ARBA" id="ARBA00012438"/>
    </source>
</evidence>
<dbReference type="InterPro" id="IPR004358">
    <property type="entry name" value="Sig_transdc_His_kin-like_C"/>
</dbReference>
<dbReference type="EC" id="2.7.13.3" evidence="3"/>
<evidence type="ECO:0000256" key="12">
    <source>
        <dbReference type="ARBA" id="ARBA00023012"/>
    </source>
</evidence>
<keyword evidence="9 17" id="KW-0418">Kinase</keyword>
<comment type="subcellular location">
    <subcellularLocation>
        <location evidence="2">Cell membrane</location>
        <topology evidence="2">Multi-pass membrane protein</topology>
    </subcellularLocation>
</comment>
<keyword evidence="13 14" id="KW-0472">Membrane</keyword>
<keyword evidence="10" id="KW-0067">ATP-binding</keyword>
<dbReference type="InterPro" id="IPR003661">
    <property type="entry name" value="HisK_dim/P_dom"/>
</dbReference>
<reference evidence="17 18" key="2">
    <citation type="submission" date="2020-05" db="EMBL/GenBank/DDBJ databases">
        <title>Draft genome sequence of Desulfovibrio sp. strainFSS-1.</title>
        <authorList>
            <person name="Shimoshige H."/>
            <person name="Kobayashi H."/>
            <person name="Maekawa T."/>
        </authorList>
    </citation>
    <scope>NUCLEOTIDE SEQUENCE [LARGE SCALE GENOMIC DNA]</scope>
    <source>
        <strain evidence="17 18">SIID29052-01</strain>
    </source>
</reference>
<dbReference type="InterPro" id="IPR036890">
    <property type="entry name" value="HATPase_C_sf"/>
</dbReference>
<evidence type="ECO:0000313" key="17">
    <source>
        <dbReference type="EMBL" id="GFK93476.1"/>
    </source>
</evidence>
<dbReference type="NCBIfam" id="TIGR00229">
    <property type="entry name" value="sensory_box"/>
    <property type="match status" value="1"/>
</dbReference>
<dbReference type="Pfam" id="PF00672">
    <property type="entry name" value="HAMP"/>
    <property type="match status" value="1"/>
</dbReference>
<evidence type="ECO:0000256" key="5">
    <source>
        <dbReference type="ARBA" id="ARBA00022553"/>
    </source>
</evidence>
<evidence type="ECO:0000256" key="2">
    <source>
        <dbReference type="ARBA" id="ARBA00004651"/>
    </source>
</evidence>
<dbReference type="PROSITE" id="PS50112">
    <property type="entry name" value="PAS"/>
    <property type="match status" value="1"/>
</dbReference>
<dbReference type="GO" id="GO:0005886">
    <property type="term" value="C:plasma membrane"/>
    <property type="evidence" value="ECO:0007669"/>
    <property type="project" value="UniProtKB-SubCell"/>
</dbReference>
<evidence type="ECO:0000256" key="11">
    <source>
        <dbReference type="ARBA" id="ARBA00022989"/>
    </source>
</evidence>
<keyword evidence="12" id="KW-0902">Two-component regulatory system</keyword>
<dbReference type="CDD" id="cd00082">
    <property type="entry name" value="HisKA"/>
    <property type="match status" value="1"/>
</dbReference>
<feature type="domain" description="PAS" evidence="16">
    <location>
        <begin position="297"/>
        <end position="352"/>
    </location>
</feature>
<dbReference type="PANTHER" id="PTHR43065">
    <property type="entry name" value="SENSOR HISTIDINE KINASE"/>
    <property type="match status" value="1"/>
</dbReference>
<dbReference type="InterPro" id="IPR013656">
    <property type="entry name" value="PAS_4"/>
</dbReference>
<dbReference type="SMART" id="SM00388">
    <property type="entry name" value="HisKA"/>
    <property type="match status" value="1"/>
</dbReference>
<feature type="domain" description="Histidine kinase" evidence="15">
    <location>
        <begin position="434"/>
        <end position="652"/>
    </location>
</feature>
<dbReference type="EMBL" id="BLTE01000004">
    <property type="protein sequence ID" value="GFK93476.1"/>
    <property type="molecule type" value="Genomic_DNA"/>
</dbReference>
<dbReference type="InterPro" id="IPR000014">
    <property type="entry name" value="PAS"/>
</dbReference>
<dbReference type="PANTHER" id="PTHR43065:SF46">
    <property type="entry name" value="C4-DICARBOXYLATE TRANSPORT SENSOR PROTEIN DCTB"/>
    <property type="match status" value="1"/>
</dbReference>
<dbReference type="Pfam" id="PF02518">
    <property type="entry name" value="HATPase_c"/>
    <property type="match status" value="1"/>
</dbReference>
<dbReference type="PRINTS" id="PR00344">
    <property type="entry name" value="BCTRLSENSOR"/>
</dbReference>
<dbReference type="CDD" id="cd06225">
    <property type="entry name" value="HAMP"/>
    <property type="match status" value="1"/>
</dbReference>
<dbReference type="Pfam" id="PF17203">
    <property type="entry name" value="sCache_3_2"/>
    <property type="match status" value="1"/>
</dbReference>
<dbReference type="PROSITE" id="PS50109">
    <property type="entry name" value="HIS_KIN"/>
    <property type="match status" value="1"/>
</dbReference>
<dbReference type="SMART" id="SM00387">
    <property type="entry name" value="HATPase_c"/>
    <property type="match status" value="1"/>
</dbReference>
<dbReference type="Proteomes" id="UP000494245">
    <property type="component" value="Unassembled WGS sequence"/>
</dbReference>
<dbReference type="AlphaFoldDB" id="A0A6V8LUI8"/>
<keyword evidence="18" id="KW-1185">Reference proteome</keyword>
<gene>
    <name evidence="17" type="primary">cckA_5</name>
    <name evidence="17" type="ORF">NNJEOMEG_01309</name>
</gene>
<evidence type="ECO:0000259" key="16">
    <source>
        <dbReference type="PROSITE" id="PS50112"/>
    </source>
</evidence>
<dbReference type="RefSeq" id="WP_173082532.1">
    <property type="nucleotide sequence ID" value="NZ_BLTE01000004.1"/>
</dbReference>
<dbReference type="InterPro" id="IPR003594">
    <property type="entry name" value="HATPase_dom"/>
</dbReference>
<dbReference type="GO" id="GO:0000155">
    <property type="term" value="F:phosphorelay sensor kinase activity"/>
    <property type="evidence" value="ECO:0007669"/>
    <property type="project" value="InterPro"/>
</dbReference>
<feature type="transmembrane region" description="Helical" evidence="14">
    <location>
        <begin position="14"/>
        <end position="33"/>
    </location>
</feature>
<evidence type="ECO:0000256" key="8">
    <source>
        <dbReference type="ARBA" id="ARBA00022741"/>
    </source>
</evidence>
<keyword evidence="4" id="KW-1003">Cell membrane</keyword>
<keyword evidence="5" id="KW-0597">Phosphoprotein</keyword>
<proteinExistence type="predicted"/>
<evidence type="ECO:0000256" key="14">
    <source>
        <dbReference type="SAM" id="Phobius"/>
    </source>
</evidence>
<sequence length="653" mass="71880">MLNRVRKLSLRNKIFLATAGVILLISGVIALLARGILVNSLSHELEQRGLAIAQSIAERGGGFILDQDRAGLVALLFDAAQLGERKALVAYIFIVDNEAKLLAHTFTRPFPRALLDAVGPVENQDSRPRPVVFEHDEAVDMSVPVQEGIYTLGRVHVGLRQSHMDSLVSKLRLTFLGFISLVVVIIFFIALVLSGYVVDPLAKLTRAAESISRGKLDQPLDLGGPPWNPVECPAYGDTDLPCWHLDELAPGQARRPGTCNPCKFYRHRFGDEVVQLADAFANMVWSIKLYRHRLRESEERYRPLFDANPDPFLVLDVTSRRFLDANPRAQELYGYTKRQFSGMTIDSIEPSSDQPGVRTFITEGCPGDHVLYTKATHVTREGRQIYVNIHATMANYRGKEAVIFSATDVTDLVEKDAQLIQASKMKTLGEMSAGMAHELNQPLNAIKLGSDFLRLAAQSRMELSRDRFRQVSEEISAQVDRAAGIINHLREFGRKSGPTPGAVDINTPIRGVFTIIGKQLELQNIRVDLDQGDGLPPILAHANRLEQVFFNLVSNARDAILSKASGEGEIAIRSWTEGGHVCVSVSDTGTGIAPADLRKIFEPFFTTKRAGEGMGLGLAISYGIIKDYGGDIQVGSEVGEGTTFKLSFPRARS</sequence>
<protein>
    <recommendedName>
        <fullName evidence="3">histidine kinase</fullName>
        <ecNumber evidence="3">2.7.13.3</ecNumber>
    </recommendedName>
</protein>
<evidence type="ECO:0000256" key="4">
    <source>
        <dbReference type="ARBA" id="ARBA00022475"/>
    </source>
</evidence>
<keyword evidence="8" id="KW-0547">Nucleotide-binding</keyword>
<keyword evidence="7 14" id="KW-0812">Transmembrane</keyword>